<gene>
    <name evidence="1" type="ORF">MJG53_002787</name>
</gene>
<evidence type="ECO:0000313" key="1">
    <source>
        <dbReference type="EMBL" id="KAI4588379.1"/>
    </source>
</evidence>
<proteinExistence type="predicted"/>
<comment type="caution">
    <text evidence="1">The sequence shown here is derived from an EMBL/GenBank/DDBJ whole genome shotgun (WGS) entry which is preliminary data.</text>
</comment>
<keyword evidence="2" id="KW-1185">Reference proteome</keyword>
<dbReference type="Proteomes" id="UP001057279">
    <property type="component" value="Linkage Group LG02"/>
</dbReference>
<organism evidence="1 2">
    <name type="scientific">Ovis ammon polii x Ovis aries</name>
    <dbReference type="NCBI Taxonomy" id="2918886"/>
    <lineage>
        <taxon>Eukaryota</taxon>
        <taxon>Metazoa</taxon>
        <taxon>Chordata</taxon>
        <taxon>Craniata</taxon>
        <taxon>Vertebrata</taxon>
        <taxon>Euteleostomi</taxon>
        <taxon>Mammalia</taxon>
        <taxon>Eutheria</taxon>
        <taxon>Laurasiatheria</taxon>
        <taxon>Artiodactyla</taxon>
        <taxon>Ruminantia</taxon>
        <taxon>Pecora</taxon>
        <taxon>Bovidae</taxon>
        <taxon>Caprinae</taxon>
        <taxon>Ovis</taxon>
    </lineage>
</organism>
<name>A0ACB9VEG4_9CETA</name>
<accession>A0ACB9VEG4</accession>
<reference evidence="1" key="1">
    <citation type="submission" date="2022-03" db="EMBL/GenBank/DDBJ databases">
        <title>Genomic analyses of argali, domestic sheep and their hybrids provide insights into chromosomal evolution, heterosis and genetic basis of agronomic traits.</title>
        <authorList>
            <person name="Li M."/>
        </authorList>
    </citation>
    <scope>NUCLEOTIDE SEQUENCE</scope>
    <source>
        <strain evidence="1">F1 hybrid</strain>
    </source>
</reference>
<protein>
    <submittedName>
        <fullName evidence="1">Uncharacterized protein</fullName>
    </submittedName>
</protein>
<evidence type="ECO:0000313" key="2">
    <source>
        <dbReference type="Proteomes" id="UP001057279"/>
    </source>
</evidence>
<sequence length="106" mass="10623">MAEGAASREGSAPPDAAGSEDDPRVGPDATSGDCVAAAPGGRWRDRRSGVALPGAAGPPADSEAALLEAARATPRRSSIIKNRDPSLTGCHKCVLVISIVDAPPKP</sequence>
<dbReference type="EMBL" id="CM043027">
    <property type="protein sequence ID" value="KAI4588379.1"/>
    <property type="molecule type" value="Genomic_DNA"/>
</dbReference>